<reference evidence="1" key="2">
    <citation type="journal article" date="2023" name="Science">
        <title>Genomic signatures of disease resistance in endangered staghorn corals.</title>
        <authorList>
            <person name="Vollmer S.V."/>
            <person name="Selwyn J.D."/>
            <person name="Despard B.A."/>
            <person name="Roesel C.L."/>
        </authorList>
    </citation>
    <scope>NUCLEOTIDE SEQUENCE</scope>
    <source>
        <strain evidence="1">K2</strain>
    </source>
</reference>
<sequence length="87" mass="9713">MFEDVSDGNESHGKFTEAKNVPHSSALKNIYRLITIIVFKPECVDVNQLASLVQKVQVCILQLVIFIFSKQELQNIKSDISSVSCVS</sequence>
<keyword evidence="2" id="KW-1185">Reference proteome</keyword>
<evidence type="ECO:0000313" key="1">
    <source>
        <dbReference type="EMBL" id="KAK2567929.1"/>
    </source>
</evidence>
<organism evidence="1 2">
    <name type="scientific">Acropora cervicornis</name>
    <name type="common">Staghorn coral</name>
    <dbReference type="NCBI Taxonomy" id="6130"/>
    <lineage>
        <taxon>Eukaryota</taxon>
        <taxon>Metazoa</taxon>
        <taxon>Cnidaria</taxon>
        <taxon>Anthozoa</taxon>
        <taxon>Hexacorallia</taxon>
        <taxon>Scleractinia</taxon>
        <taxon>Astrocoeniina</taxon>
        <taxon>Acroporidae</taxon>
        <taxon>Acropora</taxon>
    </lineage>
</organism>
<dbReference type="EMBL" id="JARQWQ010000013">
    <property type="protein sequence ID" value="KAK2567929.1"/>
    <property type="molecule type" value="Genomic_DNA"/>
</dbReference>
<protein>
    <submittedName>
        <fullName evidence="1">Uncharacterized protein</fullName>
    </submittedName>
</protein>
<dbReference type="Proteomes" id="UP001249851">
    <property type="component" value="Unassembled WGS sequence"/>
</dbReference>
<evidence type="ECO:0000313" key="2">
    <source>
        <dbReference type="Proteomes" id="UP001249851"/>
    </source>
</evidence>
<gene>
    <name evidence="1" type="ORF">P5673_007822</name>
</gene>
<accession>A0AAD9QUW7</accession>
<comment type="caution">
    <text evidence="1">The sequence shown here is derived from an EMBL/GenBank/DDBJ whole genome shotgun (WGS) entry which is preliminary data.</text>
</comment>
<dbReference type="AlphaFoldDB" id="A0AAD9QUW7"/>
<reference evidence="1" key="1">
    <citation type="journal article" date="2023" name="G3 (Bethesda)">
        <title>Whole genome assembly and annotation of the endangered Caribbean coral Acropora cervicornis.</title>
        <authorList>
            <person name="Selwyn J.D."/>
            <person name="Vollmer S.V."/>
        </authorList>
    </citation>
    <scope>NUCLEOTIDE SEQUENCE</scope>
    <source>
        <strain evidence="1">K2</strain>
    </source>
</reference>
<name>A0AAD9QUW7_ACRCE</name>
<proteinExistence type="predicted"/>